<dbReference type="PANTHER" id="PTHR24028">
    <property type="entry name" value="CADHERIN-87A"/>
    <property type="match status" value="1"/>
</dbReference>
<gene>
    <name evidence="11" type="ORF">Cadr_000004764</name>
</gene>
<reference evidence="11 12" key="1">
    <citation type="journal article" date="2019" name="Mol. Ecol. Resour.">
        <title>Improving Illumina assemblies with Hi-C and long reads: an example with the North African dromedary.</title>
        <authorList>
            <person name="Elbers J.P."/>
            <person name="Rogers M.F."/>
            <person name="Perelman P.L."/>
            <person name="Proskuryakova A.A."/>
            <person name="Serdyukova N.A."/>
            <person name="Johnson W.E."/>
            <person name="Horin P."/>
            <person name="Corander J."/>
            <person name="Murphy D."/>
            <person name="Burger P.A."/>
        </authorList>
    </citation>
    <scope>NUCLEOTIDE SEQUENCE [LARGE SCALE GENOMIC DNA]</scope>
    <source>
        <strain evidence="11">Drom800</strain>
        <tissue evidence="11">Blood</tissue>
    </source>
</reference>
<feature type="region of interest" description="Disordered" evidence="9">
    <location>
        <begin position="444"/>
        <end position="463"/>
    </location>
</feature>
<evidence type="ECO:0000256" key="2">
    <source>
        <dbReference type="ARBA" id="ARBA00022692"/>
    </source>
</evidence>
<dbReference type="PROSITE" id="PS00232">
    <property type="entry name" value="CADHERIN_1"/>
    <property type="match status" value="2"/>
</dbReference>
<feature type="compositionally biased region" description="Polar residues" evidence="9">
    <location>
        <begin position="353"/>
        <end position="363"/>
    </location>
</feature>
<dbReference type="Proteomes" id="UP000299084">
    <property type="component" value="Unassembled WGS sequence"/>
</dbReference>
<comment type="subcellular location">
    <subcellularLocation>
        <location evidence="1">Membrane</location>
        <topology evidence="1">Single-pass membrane protein</topology>
    </subcellularLocation>
</comment>
<keyword evidence="12" id="KW-1185">Reference proteome</keyword>
<keyword evidence="2" id="KW-0812">Transmembrane</keyword>
<dbReference type="Gene3D" id="2.60.40.60">
    <property type="entry name" value="Cadherins"/>
    <property type="match status" value="2"/>
</dbReference>
<protein>
    <submittedName>
        <fullName evidence="11">Protocadherin beta-14</fullName>
    </submittedName>
</protein>
<accession>A0A5N4EBJ4</accession>
<evidence type="ECO:0000256" key="5">
    <source>
        <dbReference type="ARBA" id="ARBA00022989"/>
    </source>
</evidence>
<dbReference type="InterPro" id="IPR020894">
    <property type="entry name" value="Cadherin_CS"/>
</dbReference>
<evidence type="ECO:0000256" key="1">
    <source>
        <dbReference type="ARBA" id="ARBA00004167"/>
    </source>
</evidence>
<feature type="domain" description="Cadherin" evidence="10">
    <location>
        <begin position="561"/>
        <end position="658"/>
    </location>
</feature>
<evidence type="ECO:0000256" key="9">
    <source>
        <dbReference type="SAM" id="MobiDB-lite"/>
    </source>
</evidence>
<dbReference type="SMART" id="SM00112">
    <property type="entry name" value="CA"/>
    <property type="match status" value="2"/>
</dbReference>
<comment type="caution">
    <text evidence="11">The sequence shown here is derived from an EMBL/GenBank/DDBJ whole genome shotgun (WGS) entry which is preliminary data.</text>
</comment>
<dbReference type="InterPro" id="IPR002126">
    <property type="entry name" value="Cadherin-like_dom"/>
</dbReference>
<dbReference type="EMBL" id="JWIN03000003">
    <property type="protein sequence ID" value="KAB1280851.1"/>
    <property type="molecule type" value="Genomic_DNA"/>
</dbReference>
<evidence type="ECO:0000256" key="4">
    <source>
        <dbReference type="ARBA" id="ARBA00022837"/>
    </source>
</evidence>
<keyword evidence="6" id="KW-0472">Membrane</keyword>
<evidence type="ECO:0000256" key="3">
    <source>
        <dbReference type="ARBA" id="ARBA00022737"/>
    </source>
</evidence>
<evidence type="ECO:0000313" key="11">
    <source>
        <dbReference type="EMBL" id="KAB1280851.1"/>
    </source>
</evidence>
<keyword evidence="4 8" id="KW-0106">Calcium</keyword>
<evidence type="ECO:0000256" key="8">
    <source>
        <dbReference type="PROSITE-ProRule" id="PRU00043"/>
    </source>
</evidence>
<dbReference type="PRINTS" id="PR00205">
    <property type="entry name" value="CADHERIN"/>
</dbReference>
<dbReference type="InterPro" id="IPR050174">
    <property type="entry name" value="Protocadherin/Cadherin-CA"/>
</dbReference>
<feature type="compositionally biased region" description="Basic and acidic residues" evidence="9">
    <location>
        <begin position="268"/>
        <end position="279"/>
    </location>
</feature>
<evidence type="ECO:0000256" key="6">
    <source>
        <dbReference type="ARBA" id="ARBA00023136"/>
    </source>
</evidence>
<dbReference type="InterPro" id="IPR015919">
    <property type="entry name" value="Cadherin-like_sf"/>
</dbReference>
<feature type="region of interest" description="Disordered" evidence="9">
    <location>
        <begin position="261"/>
        <end position="378"/>
    </location>
</feature>
<name>A0A5N4EBJ4_CAMDR</name>
<feature type="domain" description="Cadherin" evidence="10">
    <location>
        <begin position="5"/>
        <end position="125"/>
    </location>
</feature>
<sequence length="910" mass="97951">MSGASAELGPYSVVEETERGSLCSLERPDNFPGEAKSIAAQGATMFRTINQPNSHFRVLTRNRNDGRKYPELVLDKELVGGRARNSLTLTALDGGLRLGMGLSRLKTQHNITVLVSDVNDNAPAFTQASYTLRVRENKQPRPATSAPSAPQNRRRRQRPGHLLAAAPADPPCPGLPRVHNADNGHLFARVPRGRRRPRLAAAERRRWCAALVLRTAQNTSAALHRAVPGGRAVPGTKVVGGRDAGQNAWLPYQLLKATEPGCSGVAHNGEKTPTHERAPQTELRTMPTQPPGGLSGPDKLTTHLRRQNSSEPSRPSNQHTHLQGGHRASHFEYPDTVASPNGQQRKDGRCRASRQTVAKGTSSSDDRPTTIKDGSKGVVSRVVASDWSGRSSQPPAVSSPEETEAGFLRLSTVRYMVVALASSVVDLIILMMVFSARSASVTAAASDGHARSQAPPLTGRRRRAWGGQVARHSVNGDRELVARGARVVCDDNKTTLAPDSSRLGIAPNEKLDREKLVWAHRALEKQAEYNITITTNITVWCPTSRQRPLHPGLLHPAGPQENNSPALHIGTVSATDTDAGANAQVTYSLLPPADPTCPCLPRVHQRRQGHLFPAVLDYEALRAFELRVGGPPTALAAASSQALVRVLVEDDNDNAPFVLVPAAETPGALPRAAAQGGRAGYMVWTKVGGGWKGDAGRNAWLAKAFYGPRRVHATNLVTRLAGSAALGSSSVQGAEVFLQRGTARRARCRFRLAAQRRRAAVGGAHAELRRRAGPRIARDRRANRWPLSALMDTREARGQLGDLALARPSVSVALTVPMCRAGRCCSRGPAGGGVVVDVGHQHCYVVLRFQPGSPHVCDSDGDVVLCLAFSLFPVQFLICEQIPSLRIQEQVLFVIIRDHPGSSCNQLPVP</sequence>
<feature type="region of interest" description="Disordered" evidence="9">
    <location>
        <begin position="384"/>
        <end position="403"/>
    </location>
</feature>
<dbReference type="GO" id="GO:0007156">
    <property type="term" value="P:homophilic cell adhesion via plasma membrane adhesion molecules"/>
    <property type="evidence" value="ECO:0007669"/>
    <property type="project" value="InterPro"/>
</dbReference>
<feature type="region of interest" description="Disordered" evidence="9">
    <location>
        <begin position="135"/>
        <end position="158"/>
    </location>
</feature>
<evidence type="ECO:0000256" key="7">
    <source>
        <dbReference type="ARBA" id="ARBA00023180"/>
    </source>
</evidence>
<dbReference type="GO" id="GO:0005886">
    <property type="term" value="C:plasma membrane"/>
    <property type="evidence" value="ECO:0007669"/>
    <property type="project" value="InterPro"/>
</dbReference>
<feature type="compositionally biased region" description="Polar residues" evidence="9">
    <location>
        <begin position="307"/>
        <end position="321"/>
    </location>
</feature>
<feature type="compositionally biased region" description="Basic and acidic residues" evidence="9">
    <location>
        <begin position="364"/>
        <end position="375"/>
    </location>
</feature>
<dbReference type="PANTHER" id="PTHR24028:SF318">
    <property type="entry name" value="PROTOCADHERIN BETA-13"/>
    <property type="match status" value="1"/>
</dbReference>
<dbReference type="GO" id="GO:0005509">
    <property type="term" value="F:calcium ion binding"/>
    <property type="evidence" value="ECO:0007669"/>
    <property type="project" value="UniProtKB-UniRule"/>
</dbReference>
<dbReference type="CDD" id="cd11304">
    <property type="entry name" value="Cadherin_repeat"/>
    <property type="match status" value="2"/>
</dbReference>
<keyword evidence="7" id="KW-0325">Glycoprotein</keyword>
<keyword evidence="5" id="KW-1133">Transmembrane helix</keyword>
<keyword evidence="3" id="KW-0677">Repeat</keyword>
<dbReference type="PROSITE" id="PS50268">
    <property type="entry name" value="CADHERIN_2"/>
    <property type="match status" value="2"/>
</dbReference>
<evidence type="ECO:0000313" key="12">
    <source>
        <dbReference type="Proteomes" id="UP000299084"/>
    </source>
</evidence>
<proteinExistence type="predicted"/>
<organism evidence="11 12">
    <name type="scientific">Camelus dromedarius</name>
    <name type="common">Dromedary</name>
    <name type="synonym">Arabian camel</name>
    <dbReference type="NCBI Taxonomy" id="9838"/>
    <lineage>
        <taxon>Eukaryota</taxon>
        <taxon>Metazoa</taxon>
        <taxon>Chordata</taxon>
        <taxon>Craniata</taxon>
        <taxon>Vertebrata</taxon>
        <taxon>Euteleostomi</taxon>
        <taxon>Mammalia</taxon>
        <taxon>Eutheria</taxon>
        <taxon>Laurasiatheria</taxon>
        <taxon>Artiodactyla</taxon>
        <taxon>Tylopoda</taxon>
        <taxon>Camelidae</taxon>
        <taxon>Camelus</taxon>
    </lineage>
</organism>
<dbReference type="AlphaFoldDB" id="A0A5N4EBJ4"/>
<evidence type="ECO:0000259" key="10">
    <source>
        <dbReference type="PROSITE" id="PS50268"/>
    </source>
</evidence>
<dbReference type="SUPFAM" id="SSF49313">
    <property type="entry name" value="Cadherin-like"/>
    <property type="match status" value="1"/>
</dbReference>